<dbReference type="HAMAP" id="MF_00244">
    <property type="entry name" value="NaMN_adenylyltr"/>
    <property type="match status" value="1"/>
</dbReference>
<keyword evidence="4 11" id="KW-0662">Pyridine nucleotide biosynthesis</keyword>
<dbReference type="Proteomes" id="UP000190423">
    <property type="component" value="Unassembled WGS sequence"/>
</dbReference>
<evidence type="ECO:0000256" key="10">
    <source>
        <dbReference type="ARBA" id="ARBA00048721"/>
    </source>
</evidence>
<keyword evidence="6 11" id="KW-0548">Nucleotidyltransferase</keyword>
<evidence type="ECO:0000256" key="3">
    <source>
        <dbReference type="ARBA" id="ARBA00009014"/>
    </source>
</evidence>
<evidence type="ECO:0000256" key="6">
    <source>
        <dbReference type="ARBA" id="ARBA00022695"/>
    </source>
</evidence>
<dbReference type="EMBL" id="FUWG01000003">
    <property type="protein sequence ID" value="SJZ30844.1"/>
    <property type="molecule type" value="Genomic_DNA"/>
</dbReference>
<organism evidence="13 14">
    <name type="scientific">Treponema porcinum</name>
    <dbReference type="NCBI Taxonomy" id="261392"/>
    <lineage>
        <taxon>Bacteria</taxon>
        <taxon>Pseudomonadati</taxon>
        <taxon>Spirochaetota</taxon>
        <taxon>Spirochaetia</taxon>
        <taxon>Spirochaetales</taxon>
        <taxon>Treponemataceae</taxon>
        <taxon>Treponema</taxon>
    </lineage>
</organism>
<dbReference type="NCBIfam" id="TIGR00125">
    <property type="entry name" value="cyt_tran_rel"/>
    <property type="match status" value="1"/>
</dbReference>
<proteinExistence type="inferred from homology"/>
<comment type="function">
    <text evidence="1 11">Catalyzes the reversible adenylation of nicotinate mononucleotide (NaMN) to nicotinic acid adenine dinucleotide (NaAD).</text>
</comment>
<dbReference type="GO" id="GO:0009435">
    <property type="term" value="P:NAD+ biosynthetic process"/>
    <property type="evidence" value="ECO:0007669"/>
    <property type="project" value="UniProtKB-UniRule"/>
</dbReference>
<evidence type="ECO:0000256" key="9">
    <source>
        <dbReference type="ARBA" id="ARBA00023027"/>
    </source>
</evidence>
<dbReference type="Gene3D" id="3.40.50.620">
    <property type="entry name" value="HUPs"/>
    <property type="match status" value="1"/>
</dbReference>
<reference evidence="13 14" key="1">
    <citation type="submission" date="2017-02" db="EMBL/GenBank/DDBJ databases">
        <authorList>
            <person name="Peterson S.W."/>
        </authorList>
    </citation>
    <scope>NUCLEOTIDE SEQUENCE [LARGE SCALE GENOMIC DNA]</scope>
    <source>
        <strain evidence="13 14">ATCC BAA-908</strain>
    </source>
</reference>
<keyword evidence="9 11" id="KW-0520">NAD</keyword>
<keyword evidence="14" id="KW-1185">Reference proteome</keyword>
<evidence type="ECO:0000256" key="8">
    <source>
        <dbReference type="ARBA" id="ARBA00022840"/>
    </source>
</evidence>
<protein>
    <recommendedName>
        <fullName evidence="11">Probable nicotinate-nucleotide adenylyltransferase</fullName>
        <ecNumber evidence="11">2.7.7.18</ecNumber>
    </recommendedName>
    <alternativeName>
        <fullName evidence="11">Deamido-NAD(+) diphosphorylase</fullName>
    </alternativeName>
    <alternativeName>
        <fullName evidence="11">Deamido-NAD(+) pyrophosphorylase</fullName>
    </alternativeName>
    <alternativeName>
        <fullName evidence="11">Nicotinate mononucleotide adenylyltransferase</fullName>
        <shortName evidence="11">NaMN adenylyltransferase</shortName>
    </alternativeName>
</protein>
<evidence type="ECO:0000256" key="5">
    <source>
        <dbReference type="ARBA" id="ARBA00022679"/>
    </source>
</evidence>
<evidence type="ECO:0000313" key="14">
    <source>
        <dbReference type="Proteomes" id="UP000190423"/>
    </source>
</evidence>
<keyword evidence="8 11" id="KW-0067">ATP-binding</keyword>
<evidence type="ECO:0000256" key="4">
    <source>
        <dbReference type="ARBA" id="ARBA00022642"/>
    </source>
</evidence>
<evidence type="ECO:0000259" key="12">
    <source>
        <dbReference type="Pfam" id="PF01467"/>
    </source>
</evidence>
<sequence length="225" mass="25542">MRIAVLGGTFNPLHIGHCMLAETVVKELHYDKVLFVPSFIPPHKQMNGTVLPCQRFEMVDAFCKSVSGGGDTVFSADDSELRREGVSYTYDTVLSVIEKYGSMLTGKPALVMGQESAEQFYKWHRADEIARLTDLVIARRHPDNNGVDVSRFENRPVGLYTVDFYEGSLKLFSYPHIMLDNPLLHVSSTEIRSRIATGKAFRYLVPEAVFQYIKEHKLYGMKDEQ</sequence>
<dbReference type="STRING" id="261392.SAMN02745149_00537"/>
<dbReference type="InterPro" id="IPR005248">
    <property type="entry name" value="NadD/NMNAT"/>
</dbReference>
<name>A0A1T4JKZ3_TREPO</name>
<dbReference type="RefSeq" id="WP_078932458.1">
    <property type="nucleotide sequence ID" value="NZ_FUWG01000003.1"/>
</dbReference>
<evidence type="ECO:0000256" key="1">
    <source>
        <dbReference type="ARBA" id="ARBA00002324"/>
    </source>
</evidence>
<comment type="catalytic activity">
    <reaction evidence="10 11">
        <text>nicotinate beta-D-ribonucleotide + ATP + H(+) = deamido-NAD(+) + diphosphate</text>
        <dbReference type="Rhea" id="RHEA:22860"/>
        <dbReference type="ChEBI" id="CHEBI:15378"/>
        <dbReference type="ChEBI" id="CHEBI:30616"/>
        <dbReference type="ChEBI" id="CHEBI:33019"/>
        <dbReference type="ChEBI" id="CHEBI:57502"/>
        <dbReference type="ChEBI" id="CHEBI:58437"/>
        <dbReference type="EC" id="2.7.7.18"/>
    </reaction>
</comment>
<dbReference type="UniPathway" id="UPA00253">
    <property type="reaction ID" value="UER00332"/>
</dbReference>
<dbReference type="Pfam" id="PF01467">
    <property type="entry name" value="CTP_transf_like"/>
    <property type="match status" value="1"/>
</dbReference>
<dbReference type="GO" id="GO:0004515">
    <property type="term" value="F:nicotinate-nucleotide adenylyltransferase activity"/>
    <property type="evidence" value="ECO:0007669"/>
    <property type="project" value="UniProtKB-UniRule"/>
</dbReference>
<comment type="pathway">
    <text evidence="2 11">Cofactor biosynthesis; NAD(+) biosynthesis; deamido-NAD(+) from nicotinate D-ribonucleotide: step 1/1.</text>
</comment>
<keyword evidence="5 11" id="KW-0808">Transferase</keyword>
<accession>A0A1T4JKZ3</accession>
<dbReference type="PANTHER" id="PTHR39321:SF3">
    <property type="entry name" value="PHOSPHOPANTETHEINE ADENYLYLTRANSFERASE"/>
    <property type="match status" value="1"/>
</dbReference>
<evidence type="ECO:0000313" key="13">
    <source>
        <dbReference type="EMBL" id="SJZ30844.1"/>
    </source>
</evidence>
<dbReference type="InterPro" id="IPR004821">
    <property type="entry name" value="Cyt_trans-like"/>
</dbReference>
<gene>
    <name evidence="11" type="primary">nadD</name>
    <name evidence="13" type="ORF">SAMN02745149_00537</name>
</gene>
<dbReference type="InterPro" id="IPR014729">
    <property type="entry name" value="Rossmann-like_a/b/a_fold"/>
</dbReference>
<keyword evidence="7 11" id="KW-0547">Nucleotide-binding</keyword>
<comment type="similarity">
    <text evidence="3 11">Belongs to the NadD family.</text>
</comment>
<dbReference type="NCBIfam" id="TIGR00482">
    <property type="entry name" value="nicotinate (nicotinamide) nucleotide adenylyltransferase"/>
    <property type="match status" value="1"/>
</dbReference>
<dbReference type="GO" id="GO:0005524">
    <property type="term" value="F:ATP binding"/>
    <property type="evidence" value="ECO:0007669"/>
    <property type="project" value="UniProtKB-KW"/>
</dbReference>
<dbReference type="PANTHER" id="PTHR39321">
    <property type="entry name" value="NICOTINATE-NUCLEOTIDE ADENYLYLTRANSFERASE-RELATED"/>
    <property type="match status" value="1"/>
</dbReference>
<dbReference type="OrthoDB" id="5295945at2"/>
<dbReference type="CDD" id="cd02165">
    <property type="entry name" value="NMNAT"/>
    <property type="match status" value="1"/>
</dbReference>
<dbReference type="EC" id="2.7.7.18" evidence="11"/>
<dbReference type="GeneID" id="78315855"/>
<evidence type="ECO:0000256" key="11">
    <source>
        <dbReference type="HAMAP-Rule" id="MF_00244"/>
    </source>
</evidence>
<dbReference type="SUPFAM" id="SSF52374">
    <property type="entry name" value="Nucleotidylyl transferase"/>
    <property type="match status" value="1"/>
</dbReference>
<evidence type="ECO:0000256" key="7">
    <source>
        <dbReference type="ARBA" id="ARBA00022741"/>
    </source>
</evidence>
<evidence type="ECO:0000256" key="2">
    <source>
        <dbReference type="ARBA" id="ARBA00005019"/>
    </source>
</evidence>
<dbReference type="AlphaFoldDB" id="A0A1T4JKZ3"/>
<feature type="domain" description="Cytidyltransferase-like" evidence="12">
    <location>
        <begin position="5"/>
        <end position="194"/>
    </location>
</feature>